<dbReference type="PaxDb" id="3847-GLYMA05G36963.1"/>
<reference evidence="3" key="2">
    <citation type="submission" date="2018-02" db="UniProtKB">
        <authorList>
            <consortium name="EnsemblPlants"/>
        </authorList>
    </citation>
    <scope>IDENTIFICATION</scope>
    <source>
        <strain evidence="3">Williams 82</strain>
    </source>
</reference>
<evidence type="ECO:0000313" key="2">
    <source>
        <dbReference type="EMBL" id="KRH60030.1"/>
    </source>
</evidence>
<proteinExistence type="predicted"/>
<name>A0A0R0JZG2_SOYBN</name>
<dbReference type="Proteomes" id="UP000008827">
    <property type="component" value="Chromosome 5"/>
</dbReference>
<feature type="compositionally biased region" description="Polar residues" evidence="1">
    <location>
        <begin position="72"/>
        <end position="84"/>
    </location>
</feature>
<dbReference type="EnsemblPlants" id="KRH60030">
    <property type="protein sequence ID" value="KRH60030"/>
    <property type="gene ID" value="GLYMA_05G216000"/>
</dbReference>
<dbReference type="Gramene" id="KRH60030">
    <property type="protein sequence ID" value="KRH60030"/>
    <property type="gene ID" value="GLYMA_05G216000"/>
</dbReference>
<reference evidence="2 3" key="1">
    <citation type="journal article" date="2010" name="Nature">
        <title>Genome sequence of the palaeopolyploid soybean.</title>
        <authorList>
            <person name="Schmutz J."/>
            <person name="Cannon S.B."/>
            <person name="Schlueter J."/>
            <person name="Ma J."/>
            <person name="Mitros T."/>
            <person name="Nelson W."/>
            <person name="Hyten D.L."/>
            <person name="Song Q."/>
            <person name="Thelen J.J."/>
            <person name="Cheng J."/>
            <person name="Xu D."/>
            <person name="Hellsten U."/>
            <person name="May G.D."/>
            <person name="Yu Y."/>
            <person name="Sakurai T."/>
            <person name="Umezawa T."/>
            <person name="Bhattacharyya M.K."/>
            <person name="Sandhu D."/>
            <person name="Valliyodan B."/>
            <person name="Lindquist E."/>
            <person name="Peto M."/>
            <person name="Grant D."/>
            <person name="Shu S."/>
            <person name="Goodstein D."/>
            <person name="Barry K."/>
            <person name="Futrell-Griggs M."/>
            <person name="Abernathy B."/>
            <person name="Du J."/>
            <person name="Tian Z."/>
            <person name="Zhu L."/>
            <person name="Gill N."/>
            <person name="Joshi T."/>
            <person name="Libault M."/>
            <person name="Sethuraman A."/>
            <person name="Zhang X.-C."/>
            <person name="Shinozaki K."/>
            <person name="Nguyen H.T."/>
            <person name="Wing R.A."/>
            <person name="Cregan P."/>
            <person name="Specht J."/>
            <person name="Grimwood J."/>
            <person name="Rokhsar D."/>
            <person name="Stacey G."/>
            <person name="Shoemaker R.C."/>
            <person name="Jackson S.A."/>
        </authorList>
    </citation>
    <scope>NUCLEOTIDE SEQUENCE [LARGE SCALE GENOMIC DNA]</scope>
    <source>
        <strain evidence="3">cv. Williams 82</strain>
        <tissue evidence="2">Callus</tissue>
    </source>
</reference>
<keyword evidence="4" id="KW-1185">Reference proteome</keyword>
<dbReference type="ExpressionAtlas" id="A0A0R0JZG2">
    <property type="expression patterns" value="baseline and differential"/>
</dbReference>
<evidence type="ECO:0000256" key="1">
    <source>
        <dbReference type="SAM" id="MobiDB-lite"/>
    </source>
</evidence>
<feature type="compositionally biased region" description="Basic residues" evidence="1">
    <location>
        <begin position="85"/>
        <end position="100"/>
    </location>
</feature>
<gene>
    <name evidence="2" type="ORF">GLYMA_05G216000</name>
</gene>
<reference evidence="2" key="3">
    <citation type="submission" date="2018-07" db="EMBL/GenBank/DDBJ databases">
        <title>WGS assembly of Glycine max.</title>
        <authorList>
            <person name="Schmutz J."/>
            <person name="Cannon S."/>
            <person name="Schlueter J."/>
            <person name="Ma J."/>
            <person name="Mitros T."/>
            <person name="Nelson W."/>
            <person name="Hyten D."/>
            <person name="Song Q."/>
            <person name="Thelen J."/>
            <person name="Cheng J."/>
            <person name="Xu D."/>
            <person name="Hellsten U."/>
            <person name="May G."/>
            <person name="Yu Y."/>
            <person name="Sakurai T."/>
            <person name="Umezawa T."/>
            <person name="Bhattacharyya M."/>
            <person name="Sandhu D."/>
            <person name="Valliyodan B."/>
            <person name="Lindquist E."/>
            <person name="Peto M."/>
            <person name="Grant D."/>
            <person name="Shu S."/>
            <person name="Goodstein D."/>
            <person name="Barry K."/>
            <person name="Futrell-Griggs M."/>
            <person name="Abernathy B."/>
            <person name="Du J."/>
            <person name="Tian Z."/>
            <person name="Zhu L."/>
            <person name="Gill N."/>
            <person name="Joshi T."/>
            <person name="Libault M."/>
            <person name="Sethuraman A."/>
            <person name="Zhang X."/>
            <person name="Shinozaki K."/>
            <person name="Nguyen H."/>
            <person name="Wing R."/>
            <person name="Cregan P."/>
            <person name="Specht J."/>
            <person name="Grimwood J."/>
            <person name="Rokhsar D."/>
            <person name="Stacey G."/>
            <person name="Shoemaker R."/>
            <person name="Jackson S."/>
        </authorList>
    </citation>
    <scope>NUCLEOTIDE SEQUENCE</scope>
    <source>
        <tissue evidence="2">Callus</tissue>
    </source>
</reference>
<evidence type="ECO:0000313" key="4">
    <source>
        <dbReference type="Proteomes" id="UP000008827"/>
    </source>
</evidence>
<accession>A0A0R0JZG2</accession>
<dbReference type="EMBL" id="CM000838">
    <property type="protein sequence ID" value="KRH60030.1"/>
    <property type="molecule type" value="Genomic_DNA"/>
</dbReference>
<evidence type="ECO:0000313" key="3">
    <source>
        <dbReference type="EnsemblPlants" id="KRH60030"/>
    </source>
</evidence>
<dbReference type="AlphaFoldDB" id="A0A0R0JZG2"/>
<protein>
    <submittedName>
        <fullName evidence="2 3">Uncharacterized protein</fullName>
    </submittedName>
</protein>
<organism evidence="2">
    <name type="scientific">Glycine max</name>
    <name type="common">Soybean</name>
    <name type="synonym">Glycine hispida</name>
    <dbReference type="NCBI Taxonomy" id="3847"/>
    <lineage>
        <taxon>Eukaryota</taxon>
        <taxon>Viridiplantae</taxon>
        <taxon>Streptophyta</taxon>
        <taxon>Embryophyta</taxon>
        <taxon>Tracheophyta</taxon>
        <taxon>Spermatophyta</taxon>
        <taxon>Magnoliopsida</taxon>
        <taxon>eudicotyledons</taxon>
        <taxon>Gunneridae</taxon>
        <taxon>Pentapetalae</taxon>
        <taxon>rosids</taxon>
        <taxon>fabids</taxon>
        <taxon>Fabales</taxon>
        <taxon>Fabaceae</taxon>
        <taxon>Papilionoideae</taxon>
        <taxon>50 kb inversion clade</taxon>
        <taxon>NPAAA clade</taxon>
        <taxon>indigoferoid/millettioid clade</taxon>
        <taxon>Phaseoleae</taxon>
        <taxon>Glycine</taxon>
        <taxon>Glycine subgen. Soja</taxon>
    </lineage>
</organism>
<dbReference type="InParanoid" id="A0A0R0JZG2"/>
<sequence>MASVQCHKTCKVSCQQENQHASFGQKVSDLFKGHQHNDHSSNYATQTKVLSQSGSGLGPFTTKTQTQCGCPQTHLSTTHGSNTKGHGHGQGRIKREHKRGMLQNIKDRLSGDTSSDSESDNETCHKRKASH</sequence>
<feature type="region of interest" description="Disordered" evidence="1">
    <location>
        <begin position="72"/>
        <end position="131"/>
    </location>
</feature>
<dbReference type="OMA" id="GQTNQCH"/>